<evidence type="ECO:0000313" key="2">
    <source>
        <dbReference type="Proteomes" id="UP001597601"/>
    </source>
</evidence>
<proteinExistence type="predicted"/>
<accession>A0ABW5XUN2</accession>
<sequence>MKIHIMGASCAGSTTLGKALSAQLGFPYFDTDNYFWEPSDPPFTVRCNPDERNERIQQDLAKNSNWIVGGSVINWELGWEDLFDLVIFLYIPREIRIQRLKDRELERHGTSLFTNKDKALKYETFIKWAHGYDDNTAKGRNLKAHESWLEQLTCPVISINGDYTVQERIESILNFLK</sequence>
<organism evidence="1 2">
    <name type="scientific">Mucilaginibacter antarcticus</name>
    <dbReference type="NCBI Taxonomy" id="1855725"/>
    <lineage>
        <taxon>Bacteria</taxon>
        <taxon>Pseudomonadati</taxon>
        <taxon>Bacteroidota</taxon>
        <taxon>Sphingobacteriia</taxon>
        <taxon>Sphingobacteriales</taxon>
        <taxon>Sphingobacteriaceae</taxon>
        <taxon>Mucilaginibacter</taxon>
    </lineage>
</organism>
<dbReference type="Pfam" id="PF13238">
    <property type="entry name" value="AAA_18"/>
    <property type="match status" value="1"/>
</dbReference>
<reference evidence="2" key="1">
    <citation type="journal article" date="2019" name="Int. J. Syst. Evol. Microbiol.">
        <title>The Global Catalogue of Microorganisms (GCM) 10K type strain sequencing project: providing services to taxonomists for standard genome sequencing and annotation.</title>
        <authorList>
            <consortium name="The Broad Institute Genomics Platform"/>
            <consortium name="The Broad Institute Genome Sequencing Center for Infectious Disease"/>
            <person name="Wu L."/>
            <person name="Ma J."/>
        </authorList>
    </citation>
    <scope>NUCLEOTIDE SEQUENCE [LARGE SCALE GENOMIC DNA]</scope>
    <source>
        <strain evidence="2">KCTC 52232</strain>
    </source>
</reference>
<evidence type="ECO:0000313" key="1">
    <source>
        <dbReference type="EMBL" id="MFD2866672.1"/>
    </source>
</evidence>
<dbReference type="Proteomes" id="UP001597601">
    <property type="component" value="Unassembled WGS sequence"/>
</dbReference>
<dbReference type="InterPro" id="IPR027417">
    <property type="entry name" value="P-loop_NTPase"/>
</dbReference>
<comment type="caution">
    <text evidence="1">The sequence shown here is derived from an EMBL/GenBank/DDBJ whole genome shotgun (WGS) entry which is preliminary data.</text>
</comment>
<protein>
    <submittedName>
        <fullName evidence="1">AAA family ATPase</fullName>
    </submittedName>
</protein>
<keyword evidence="2" id="KW-1185">Reference proteome</keyword>
<dbReference type="NCBIfam" id="NF004861">
    <property type="entry name" value="PRK06217.1"/>
    <property type="match status" value="1"/>
</dbReference>
<dbReference type="PRINTS" id="PR01100">
    <property type="entry name" value="SHIKIMTKNASE"/>
</dbReference>
<name>A0ABW5XUN2_9SPHI</name>
<dbReference type="RefSeq" id="WP_377130312.1">
    <property type="nucleotide sequence ID" value="NZ_JBHUON010000031.1"/>
</dbReference>
<dbReference type="PANTHER" id="PTHR37816">
    <property type="entry name" value="YALI0E33011P"/>
    <property type="match status" value="1"/>
</dbReference>
<gene>
    <name evidence="1" type="ORF">ACFSYC_18395</name>
</gene>
<dbReference type="PANTHER" id="PTHR37816:SF2">
    <property type="entry name" value="DNA TOPOLOGY MODULATION PROTEIN FLAR-RELATED PROTEIN"/>
    <property type="match status" value="1"/>
</dbReference>
<dbReference type="Gene3D" id="3.40.50.300">
    <property type="entry name" value="P-loop containing nucleotide triphosphate hydrolases"/>
    <property type="match status" value="1"/>
</dbReference>
<dbReference type="SUPFAM" id="SSF52540">
    <property type="entry name" value="P-loop containing nucleoside triphosphate hydrolases"/>
    <property type="match status" value="1"/>
</dbReference>
<dbReference type="EMBL" id="JBHUON010000031">
    <property type="protein sequence ID" value="MFD2866672.1"/>
    <property type="molecule type" value="Genomic_DNA"/>
</dbReference>
<dbReference type="InterPro" id="IPR052922">
    <property type="entry name" value="Cytidylate_Kinase-2"/>
</dbReference>